<keyword evidence="3" id="KW-1185">Reference proteome</keyword>
<proteinExistence type="predicted"/>
<dbReference type="Proteomes" id="UP000636800">
    <property type="component" value="Chromosome 5"/>
</dbReference>
<evidence type="ECO:0000313" key="3">
    <source>
        <dbReference type="Proteomes" id="UP000636800"/>
    </source>
</evidence>
<protein>
    <submittedName>
        <fullName evidence="2">Uncharacterized protein</fullName>
    </submittedName>
</protein>
<name>A0A835QV39_VANPL</name>
<evidence type="ECO:0000256" key="1">
    <source>
        <dbReference type="SAM" id="MobiDB-lite"/>
    </source>
</evidence>
<dbReference type="OrthoDB" id="1904943at2759"/>
<organism evidence="2 3">
    <name type="scientific">Vanilla planifolia</name>
    <name type="common">Vanilla</name>
    <dbReference type="NCBI Taxonomy" id="51239"/>
    <lineage>
        <taxon>Eukaryota</taxon>
        <taxon>Viridiplantae</taxon>
        <taxon>Streptophyta</taxon>
        <taxon>Embryophyta</taxon>
        <taxon>Tracheophyta</taxon>
        <taxon>Spermatophyta</taxon>
        <taxon>Magnoliopsida</taxon>
        <taxon>Liliopsida</taxon>
        <taxon>Asparagales</taxon>
        <taxon>Orchidaceae</taxon>
        <taxon>Vanilloideae</taxon>
        <taxon>Vanilleae</taxon>
        <taxon>Vanilla</taxon>
    </lineage>
</organism>
<dbReference type="Pfam" id="PF12609">
    <property type="entry name" value="DUF3774"/>
    <property type="match status" value="1"/>
</dbReference>
<dbReference type="InterPro" id="IPR022251">
    <property type="entry name" value="DUF3774_wound-induced"/>
</dbReference>
<feature type="region of interest" description="Disordered" evidence="1">
    <location>
        <begin position="61"/>
        <end position="108"/>
    </location>
</feature>
<accession>A0A835QV39</accession>
<gene>
    <name evidence="2" type="ORF">HPP92_011118</name>
</gene>
<comment type="caution">
    <text evidence="2">The sequence shown here is derived from an EMBL/GenBank/DDBJ whole genome shotgun (WGS) entry which is preliminary data.</text>
</comment>
<sequence>MGTGLWPKVHCWVGTVDVLRWFHDGYKPILLALFFNPQSLSRDQMSIRHISKIVLQGGARERAPRSIKDTATCNGSGSGSSSSTNRARGLSGSISSSRNLKVALASEEEKRRKGEEALRTVLYLSCWGLIDV</sequence>
<dbReference type="EMBL" id="JADCNL010000005">
    <property type="protein sequence ID" value="KAG0480260.1"/>
    <property type="molecule type" value="Genomic_DNA"/>
</dbReference>
<dbReference type="AlphaFoldDB" id="A0A835QV39"/>
<reference evidence="2 3" key="1">
    <citation type="journal article" date="2020" name="Nat. Food">
        <title>A phased Vanilla planifolia genome enables genetic improvement of flavour and production.</title>
        <authorList>
            <person name="Hasing T."/>
            <person name="Tang H."/>
            <person name="Brym M."/>
            <person name="Khazi F."/>
            <person name="Huang T."/>
            <person name="Chambers A.H."/>
        </authorList>
    </citation>
    <scope>NUCLEOTIDE SEQUENCE [LARGE SCALE GENOMIC DNA]</scope>
    <source>
        <tissue evidence="2">Leaf</tissue>
    </source>
</reference>
<evidence type="ECO:0000313" key="2">
    <source>
        <dbReference type="EMBL" id="KAG0480260.1"/>
    </source>
</evidence>